<dbReference type="SUPFAM" id="SSF51338">
    <property type="entry name" value="Composite domain of metallo-dependent hydrolases"/>
    <property type="match status" value="1"/>
</dbReference>
<comment type="similarity">
    <text evidence="1 5">Belongs to the metallo-dependent hydrolases superfamily. NagA family.</text>
</comment>
<dbReference type="GO" id="GO:0046872">
    <property type="term" value="F:metal ion binding"/>
    <property type="evidence" value="ECO:0007669"/>
    <property type="project" value="UniProtKB-KW"/>
</dbReference>
<feature type="binding site" evidence="8">
    <location>
        <position position="136"/>
    </location>
    <ligand>
        <name>Zn(2+)</name>
        <dbReference type="ChEBI" id="CHEBI:29105"/>
    </ligand>
</feature>
<dbReference type="SUPFAM" id="SSF51556">
    <property type="entry name" value="Metallo-dependent hydrolases"/>
    <property type="match status" value="1"/>
</dbReference>
<dbReference type="Gene3D" id="3.20.20.140">
    <property type="entry name" value="Metal-dependent hydrolases"/>
    <property type="match status" value="1"/>
</dbReference>
<keyword evidence="4 5" id="KW-0119">Carbohydrate metabolism</keyword>
<evidence type="ECO:0000256" key="1">
    <source>
        <dbReference type="ARBA" id="ARBA00010716"/>
    </source>
</evidence>
<dbReference type="Gene3D" id="2.30.40.10">
    <property type="entry name" value="Urease, subunit C, domain 1"/>
    <property type="match status" value="1"/>
</dbReference>
<keyword evidence="2 8" id="KW-0479">Metal-binding</keyword>
<protein>
    <submittedName>
        <fullName evidence="10">Amidohydrolase family protein</fullName>
    </submittedName>
</protein>
<gene>
    <name evidence="10" type="ORF">H8R10_06785</name>
</gene>
<dbReference type="GO" id="GO:0008448">
    <property type="term" value="F:N-acetylglucosamine-6-phosphate deacetylase activity"/>
    <property type="evidence" value="ECO:0007669"/>
    <property type="project" value="InterPro"/>
</dbReference>
<reference evidence="10 11" key="1">
    <citation type="submission" date="2020-08" db="EMBL/GenBank/DDBJ databases">
        <title>Winkia gen. nov., sp. nov., isolated from faeces of the Anser albifrons in China.</title>
        <authorList>
            <person name="Liu Q."/>
        </authorList>
    </citation>
    <scope>NUCLEOTIDE SEQUENCE [LARGE SCALE GENOMIC DNA]</scope>
    <source>
        <strain evidence="10 11">C62</strain>
    </source>
</reference>
<evidence type="ECO:0000313" key="11">
    <source>
        <dbReference type="Proteomes" id="UP000627538"/>
    </source>
</evidence>
<feature type="binding site" evidence="7">
    <location>
        <begin position="242"/>
        <end position="243"/>
    </location>
    <ligand>
        <name>substrate</name>
    </ligand>
</feature>
<dbReference type="Proteomes" id="UP000627538">
    <property type="component" value="Unassembled WGS sequence"/>
</dbReference>
<evidence type="ECO:0000256" key="4">
    <source>
        <dbReference type="ARBA" id="ARBA00023277"/>
    </source>
</evidence>
<evidence type="ECO:0000313" key="10">
    <source>
        <dbReference type="EMBL" id="MBD3689927.1"/>
    </source>
</evidence>
<feature type="domain" description="Amidohydrolase-related" evidence="9">
    <location>
        <begin position="61"/>
        <end position="402"/>
    </location>
</feature>
<dbReference type="InterPro" id="IPR011059">
    <property type="entry name" value="Metal-dep_hydrolase_composite"/>
</dbReference>
<dbReference type="AlphaFoldDB" id="A0A8I0G8N9"/>
<proteinExistence type="inferred from homology"/>
<feature type="binding site" evidence="7">
    <location>
        <position position="147"/>
    </location>
    <ligand>
        <name>substrate</name>
    </ligand>
</feature>
<evidence type="ECO:0000256" key="2">
    <source>
        <dbReference type="ARBA" id="ARBA00022723"/>
    </source>
</evidence>
<feature type="binding site" evidence="7">
    <location>
        <begin position="334"/>
        <end position="336"/>
    </location>
    <ligand>
        <name>substrate</name>
    </ligand>
</feature>
<name>A0A8I0G8N9_9ACTO</name>
<evidence type="ECO:0000256" key="6">
    <source>
        <dbReference type="PIRSR" id="PIRSR038994-1"/>
    </source>
</evidence>
<dbReference type="InterPro" id="IPR006680">
    <property type="entry name" value="Amidohydro-rel"/>
</dbReference>
<keyword evidence="3 5" id="KW-0378">Hydrolase</keyword>
<feature type="binding site" evidence="7">
    <location>
        <position position="277"/>
    </location>
    <ligand>
        <name>substrate</name>
    </ligand>
</feature>
<sequence>MGSSVYAVRGRVVLPDRILTDGVVVVAGDAIAWVGESTDARVAGFGQEVLDAEAPSDDRLILPGLVDVHCHGGGAQSFPDSTSKDQALTAVMEHRQWGTTSLVASLVTASPMVLRERAEMLADLADAGQIAGIHFEGPFIAQGHCGAQDPRHIQSPNPALTRELLIASRGHAVSMTVAPEKPYTMGPGGVAETLVDGGAVASFGHTDTNAQRMRQALREIRETIARSPMPRCAHATVTHLFNGMAPMHHRDPGPVPEILADAAGGGVIVEIIADGVHVSPELVRNVYELVGREQIVFVTDAMAAAGVADGAYVLGGQEVEVSDGVARLGRTGAIAGGTAHLIDVVRTAHAAGIPLVDAVYMASVQGARILGNDQVGRIGEGYRADLVVVTPDLEPMRVIFRGDDVVGGEA</sequence>
<dbReference type="RefSeq" id="WP_191072041.1">
    <property type="nucleotide sequence ID" value="NZ_CP060506.1"/>
</dbReference>
<evidence type="ECO:0000256" key="3">
    <source>
        <dbReference type="ARBA" id="ARBA00022801"/>
    </source>
</evidence>
<dbReference type="GO" id="GO:0006046">
    <property type="term" value="P:N-acetylglucosamine catabolic process"/>
    <property type="evidence" value="ECO:0007669"/>
    <property type="project" value="TreeGrafter"/>
</dbReference>
<evidence type="ECO:0000256" key="7">
    <source>
        <dbReference type="PIRSR" id="PIRSR038994-2"/>
    </source>
</evidence>
<feature type="binding site" evidence="8">
    <location>
        <position position="205"/>
    </location>
    <ligand>
        <name>Zn(2+)</name>
        <dbReference type="ChEBI" id="CHEBI:29105"/>
    </ligand>
</feature>
<comment type="caution">
    <text evidence="10">The sequence shown here is derived from an EMBL/GenBank/DDBJ whole genome shotgun (WGS) entry which is preliminary data.</text>
</comment>
<dbReference type="PIRSF" id="PIRSF038994">
    <property type="entry name" value="NagA"/>
    <property type="match status" value="1"/>
</dbReference>
<dbReference type="InterPro" id="IPR003764">
    <property type="entry name" value="GlcNAc_6-P_deAcase"/>
</dbReference>
<evidence type="ECO:0000259" key="9">
    <source>
        <dbReference type="Pfam" id="PF01979"/>
    </source>
</evidence>
<accession>A0A8I0G8N9</accession>
<feature type="binding site" evidence="8">
    <location>
        <position position="239"/>
    </location>
    <ligand>
        <name>Zn(2+)</name>
        <dbReference type="ChEBI" id="CHEBI:29105"/>
    </ligand>
</feature>
<keyword evidence="11" id="KW-1185">Reference proteome</keyword>
<organism evidence="10 11">
    <name type="scientific">Nanchangia anserum</name>
    <dbReference type="NCBI Taxonomy" id="2692125"/>
    <lineage>
        <taxon>Bacteria</taxon>
        <taxon>Bacillati</taxon>
        <taxon>Actinomycetota</taxon>
        <taxon>Actinomycetes</taxon>
        <taxon>Actinomycetales</taxon>
        <taxon>Actinomycetaceae</taxon>
        <taxon>Nanchangia</taxon>
    </lineage>
</organism>
<dbReference type="EMBL" id="JACRUO010000002">
    <property type="protein sequence ID" value="MBD3689927.1"/>
    <property type="molecule type" value="Genomic_DNA"/>
</dbReference>
<comment type="cofactor">
    <cofactor evidence="8">
        <name>a divalent metal cation</name>
        <dbReference type="ChEBI" id="CHEBI:60240"/>
    </cofactor>
    <text evidence="8">Binds 1 divalent metal cation per subunit.</text>
</comment>
<dbReference type="Pfam" id="PF01979">
    <property type="entry name" value="Amidohydro_1"/>
    <property type="match status" value="1"/>
</dbReference>
<evidence type="ECO:0000256" key="5">
    <source>
        <dbReference type="PIRNR" id="PIRNR038994"/>
    </source>
</evidence>
<feature type="binding site" evidence="7">
    <location>
        <position position="250"/>
    </location>
    <ligand>
        <name>substrate</name>
    </ligand>
</feature>
<feature type="active site" description="Proton donor/acceptor" evidence="6">
    <location>
        <position position="300"/>
    </location>
</feature>
<dbReference type="PANTHER" id="PTHR11113">
    <property type="entry name" value="N-ACETYLGLUCOSAMINE-6-PHOSPHATE DEACETYLASE"/>
    <property type="match status" value="1"/>
</dbReference>
<dbReference type="InterPro" id="IPR032466">
    <property type="entry name" value="Metal_Hydrolase"/>
</dbReference>
<dbReference type="PANTHER" id="PTHR11113:SF14">
    <property type="entry name" value="N-ACETYLGLUCOSAMINE-6-PHOSPHATE DEACETYLASE"/>
    <property type="match status" value="1"/>
</dbReference>
<evidence type="ECO:0000256" key="8">
    <source>
        <dbReference type="PIRSR" id="PIRSR038994-3"/>
    </source>
</evidence>